<evidence type="ECO:0000256" key="2">
    <source>
        <dbReference type="ARBA" id="ARBA00004604"/>
    </source>
</evidence>
<dbReference type="InterPro" id="IPR008610">
    <property type="entry name" value="Ebp2"/>
</dbReference>
<evidence type="ECO:0000256" key="5">
    <source>
        <dbReference type="ARBA" id="ARBA00023054"/>
    </source>
</evidence>
<evidence type="ECO:0000313" key="10">
    <source>
        <dbReference type="Proteomes" id="UP000694556"/>
    </source>
</evidence>
<feature type="region of interest" description="Disordered" evidence="8">
    <location>
        <begin position="71"/>
        <end position="137"/>
    </location>
</feature>
<feature type="region of interest" description="Disordered" evidence="8">
    <location>
        <begin position="487"/>
        <end position="578"/>
    </location>
</feature>
<feature type="compositionally biased region" description="Basic and acidic residues" evidence="8">
    <location>
        <begin position="107"/>
        <end position="120"/>
    </location>
</feature>
<proteinExistence type="inferred from homology"/>
<dbReference type="GO" id="GO:0034399">
    <property type="term" value="C:nuclear periphery"/>
    <property type="evidence" value="ECO:0007669"/>
    <property type="project" value="TreeGrafter"/>
</dbReference>
<evidence type="ECO:0000256" key="7">
    <source>
        <dbReference type="SAM" id="Coils"/>
    </source>
</evidence>
<feature type="compositionally biased region" description="Low complexity" evidence="8">
    <location>
        <begin position="276"/>
        <end position="296"/>
    </location>
</feature>
<name>A0A8C3B1Q3_CAIMO</name>
<evidence type="ECO:0000313" key="9">
    <source>
        <dbReference type="Ensembl" id="ENSCMMP00000000362.1"/>
    </source>
</evidence>
<feature type="compositionally biased region" description="Basic residues" evidence="8">
    <location>
        <begin position="556"/>
        <end position="578"/>
    </location>
</feature>
<comment type="similarity">
    <text evidence="3">Belongs to the EBP2 family.</text>
</comment>
<feature type="region of interest" description="Disordered" evidence="8">
    <location>
        <begin position="1"/>
        <end position="21"/>
    </location>
</feature>
<dbReference type="GO" id="GO:0006364">
    <property type="term" value="P:rRNA processing"/>
    <property type="evidence" value="ECO:0007669"/>
    <property type="project" value="TreeGrafter"/>
</dbReference>
<dbReference type="PANTHER" id="PTHR13028:SF0">
    <property type="entry name" value="RRNA-PROCESSING PROTEIN EBP2-RELATED"/>
    <property type="match status" value="1"/>
</dbReference>
<sequence length="578" mass="63328">MPQENIGCTRPLGRALSGHRRSPAARCKGHIQLPGCPSGASLGSWLLGAVPAPKRPAPPRCRYLAAAARGLQAHGRQQPPLVPQPVGQQHLGGAGGGRQAPAVGGEGEGHGRLPRRELGARQRPPPPRRLPRRQLVHRQRRLLRRRLGDGQEPPVGADGQRLHAPALLAACGKESGQQGAAGTGTGHGERGRGHLGRRPAARARCAAGRSPCRRRAAPPARPRSRRRRPPAAGSRRRRPAPPPRPPWRRRPGKRGPGGRGGGERVPAGGGGKMAPLGELSEGFSDSGSEDSSLSDSELQEAFAKGALKPGLNVVLEARPKKPNDVEGLKQCLAEFRQQLAWVERLDVTLGQVTNVVEPVSQNTTDKDAVDPENDFQREMSFYRQAQAAVLEALPRLRKLKVPTRRPDDYFAEMAKSDQQMQKIRQKLKSKQEAMEKSEKAKQLRAMRKYGKKVQIEILQRRQKEKKNMLNAVKKYQKGLSDKLDFLDEEQTSSKGNKKGGANQRTKKGPNAKRRYKNQKFGFGGKKKGSKWNTKDSFNDVSSFKSKVAHNKGPGKGGKKALNKRPGKRARQKMKSRAR</sequence>
<keyword evidence="4" id="KW-0690">Ribosome biogenesis</keyword>
<dbReference type="AlphaFoldDB" id="A0A8C3B1Q3"/>
<reference evidence="9" key="2">
    <citation type="submission" date="2025-08" db="UniProtKB">
        <authorList>
            <consortium name="Ensembl"/>
        </authorList>
    </citation>
    <scope>IDENTIFICATION</scope>
</reference>
<keyword evidence="6" id="KW-0539">Nucleus</keyword>
<dbReference type="GO" id="GO:0042273">
    <property type="term" value="P:ribosomal large subunit biogenesis"/>
    <property type="evidence" value="ECO:0007669"/>
    <property type="project" value="TreeGrafter"/>
</dbReference>
<dbReference type="GO" id="GO:0005730">
    <property type="term" value="C:nucleolus"/>
    <property type="evidence" value="ECO:0007669"/>
    <property type="project" value="UniProtKB-SubCell"/>
</dbReference>
<organism evidence="9 10">
    <name type="scientific">Cairina moschata</name>
    <name type="common">Muscovy duck</name>
    <dbReference type="NCBI Taxonomy" id="8855"/>
    <lineage>
        <taxon>Eukaryota</taxon>
        <taxon>Metazoa</taxon>
        <taxon>Chordata</taxon>
        <taxon>Craniata</taxon>
        <taxon>Vertebrata</taxon>
        <taxon>Euteleostomi</taxon>
        <taxon>Archelosauria</taxon>
        <taxon>Archosauria</taxon>
        <taxon>Dinosauria</taxon>
        <taxon>Saurischia</taxon>
        <taxon>Theropoda</taxon>
        <taxon>Coelurosauria</taxon>
        <taxon>Aves</taxon>
        <taxon>Neognathae</taxon>
        <taxon>Galloanserae</taxon>
        <taxon>Anseriformes</taxon>
        <taxon>Anatidae</taxon>
        <taxon>Anatinae</taxon>
        <taxon>Cairina</taxon>
    </lineage>
</organism>
<evidence type="ECO:0000256" key="8">
    <source>
        <dbReference type="SAM" id="MobiDB-lite"/>
    </source>
</evidence>
<reference evidence="9" key="1">
    <citation type="submission" date="2018-09" db="EMBL/GenBank/DDBJ databases">
        <title>Common duck and Muscovy duck high density SNP chip.</title>
        <authorList>
            <person name="Vignal A."/>
            <person name="Thebault N."/>
            <person name="Warren W.C."/>
        </authorList>
    </citation>
    <scope>NUCLEOTIDE SEQUENCE [LARGE SCALE GENOMIC DNA]</scope>
</reference>
<evidence type="ECO:0000256" key="4">
    <source>
        <dbReference type="ARBA" id="ARBA00022517"/>
    </source>
</evidence>
<dbReference type="PANTHER" id="PTHR13028">
    <property type="entry name" value="RRNA PROCESSING PROTEIN EBNA1-BINDING PROTEIN-RELATED"/>
    <property type="match status" value="1"/>
</dbReference>
<feature type="coiled-coil region" evidence="7">
    <location>
        <begin position="413"/>
        <end position="440"/>
    </location>
</feature>
<dbReference type="GO" id="GO:0030687">
    <property type="term" value="C:preribosome, large subunit precursor"/>
    <property type="evidence" value="ECO:0007669"/>
    <property type="project" value="TreeGrafter"/>
</dbReference>
<reference evidence="9" key="3">
    <citation type="submission" date="2025-09" db="UniProtKB">
        <authorList>
            <consortium name="Ensembl"/>
        </authorList>
    </citation>
    <scope>IDENTIFICATION</scope>
</reference>
<comment type="function">
    <text evidence="1">Required for the processing of the 27S pre-rRNA.</text>
</comment>
<evidence type="ECO:0000256" key="3">
    <source>
        <dbReference type="ARBA" id="ARBA00007336"/>
    </source>
</evidence>
<feature type="compositionally biased region" description="Basic residues" evidence="8">
    <location>
        <begin position="504"/>
        <end position="517"/>
    </location>
</feature>
<accession>A0A8C3B1Q3</accession>
<dbReference type="Pfam" id="PF05890">
    <property type="entry name" value="Ebp2"/>
    <property type="match status" value="1"/>
</dbReference>
<protein>
    <submittedName>
        <fullName evidence="9">EBNA1 binding protein 2</fullName>
    </submittedName>
</protein>
<dbReference type="Proteomes" id="UP000694556">
    <property type="component" value="Chromosome 8"/>
</dbReference>
<evidence type="ECO:0000256" key="6">
    <source>
        <dbReference type="ARBA" id="ARBA00023242"/>
    </source>
</evidence>
<comment type="subcellular location">
    <subcellularLocation>
        <location evidence="2">Nucleus</location>
        <location evidence="2">Nucleolus</location>
    </subcellularLocation>
</comment>
<feature type="region of interest" description="Disordered" evidence="8">
    <location>
        <begin position="172"/>
        <end position="301"/>
    </location>
</feature>
<dbReference type="Ensembl" id="ENSCMMT00000000421.1">
    <property type="protein sequence ID" value="ENSCMMP00000000362.1"/>
    <property type="gene ID" value="ENSCMMG00000000265.1"/>
</dbReference>
<evidence type="ECO:0000256" key="1">
    <source>
        <dbReference type="ARBA" id="ARBA00003387"/>
    </source>
</evidence>
<feature type="compositionally biased region" description="Basic residues" evidence="8">
    <location>
        <begin position="211"/>
        <end position="239"/>
    </location>
</feature>
<keyword evidence="10" id="KW-1185">Reference proteome</keyword>
<keyword evidence="5 7" id="KW-0175">Coiled coil</keyword>